<name>A0A0V1B661_TRISP</name>
<feature type="compositionally biased region" description="Basic and acidic residues" evidence="1">
    <location>
        <begin position="312"/>
        <end position="335"/>
    </location>
</feature>
<evidence type="ECO:0000313" key="3">
    <source>
        <dbReference type="Proteomes" id="UP000054776"/>
    </source>
</evidence>
<evidence type="ECO:0000313" key="2">
    <source>
        <dbReference type="EMBL" id="KRY32381.1"/>
    </source>
</evidence>
<sequence>MENKSNVKNVRITVISVTINIGRRELKETLLSNLKILCIAITFGVSEKRLRGRVSFGNNGWRELKETIEQFKILYLPITFGVSEKRLLGYILDEMRSDTPPRYLRITLIICTSGWVPAKMASSDMLLVNPFVYSFGGEAHDDCFPFVVSHVALVSTLLPRMLASNTFAMNEMRNQNTISESKLFRTNELFKPCGRNIVCAAEAVSRLKPASETSSIVILRKKSFWLFESSHTLKTIATCTLEPERLKILKCTLNLEVWLRGKNDDTESIKTVNGSVGERSGWVCHFEEGRHDENRASTSIQLAHLTKKSSKHGSEDYGYDRGGADDGRERRPEENLPLRGGVSLRISSKMYPSSLFSLTPNIQNFELLDGLFSLTPNMIARHGVSFSSRQPLFPNETRLTIMNLLFRVA</sequence>
<evidence type="ECO:0000256" key="1">
    <source>
        <dbReference type="SAM" id="MobiDB-lite"/>
    </source>
</evidence>
<gene>
    <name evidence="2" type="ORF">T01_7000</name>
</gene>
<feature type="region of interest" description="Disordered" evidence="1">
    <location>
        <begin position="305"/>
        <end position="335"/>
    </location>
</feature>
<protein>
    <submittedName>
        <fullName evidence="2">Uncharacterized protein</fullName>
    </submittedName>
</protein>
<dbReference type="InParanoid" id="A0A0V1B661"/>
<dbReference type="EMBL" id="JYDH01000099">
    <property type="protein sequence ID" value="KRY32381.1"/>
    <property type="molecule type" value="Genomic_DNA"/>
</dbReference>
<reference evidence="2 3" key="1">
    <citation type="submission" date="2015-01" db="EMBL/GenBank/DDBJ databases">
        <title>Evolution of Trichinella species and genotypes.</title>
        <authorList>
            <person name="Korhonen P.K."/>
            <person name="Edoardo P."/>
            <person name="Giuseppe L.R."/>
            <person name="Gasser R.B."/>
        </authorList>
    </citation>
    <scope>NUCLEOTIDE SEQUENCE [LARGE SCALE GENOMIC DNA]</scope>
    <source>
        <strain evidence="2">ISS3</strain>
    </source>
</reference>
<accession>A0A0V1B661</accession>
<organism evidence="2 3">
    <name type="scientific">Trichinella spiralis</name>
    <name type="common">Trichina worm</name>
    <dbReference type="NCBI Taxonomy" id="6334"/>
    <lineage>
        <taxon>Eukaryota</taxon>
        <taxon>Metazoa</taxon>
        <taxon>Ecdysozoa</taxon>
        <taxon>Nematoda</taxon>
        <taxon>Enoplea</taxon>
        <taxon>Dorylaimia</taxon>
        <taxon>Trichinellida</taxon>
        <taxon>Trichinellidae</taxon>
        <taxon>Trichinella</taxon>
    </lineage>
</organism>
<comment type="caution">
    <text evidence="2">The sequence shown here is derived from an EMBL/GenBank/DDBJ whole genome shotgun (WGS) entry which is preliminary data.</text>
</comment>
<dbReference type="Proteomes" id="UP000054776">
    <property type="component" value="Unassembled WGS sequence"/>
</dbReference>
<keyword evidence="3" id="KW-1185">Reference proteome</keyword>
<dbReference type="AlphaFoldDB" id="A0A0V1B661"/>
<proteinExistence type="predicted"/>